<comment type="catalytic activity">
    <reaction evidence="9">
        <text>(2R)-2,3-dihydroxy-3-methylbutanoate + NAD(+) = (2S)-2-acetolactate + NADH + H(+)</text>
        <dbReference type="Rhea" id="RHEA:30627"/>
        <dbReference type="ChEBI" id="CHEBI:15378"/>
        <dbReference type="ChEBI" id="CHEBI:49072"/>
        <dbReference type="ChEBI" id="CHEBI:57540"/>
        <dbReference type="ChEBI" id="CHEBI:57945"/>
        <dbReference type="ChEBI" id="CHEBI:58476"/>
        <dbReference type="EC" id="1.1.1.383"/>
    </reaction>
</comment>
<comment type="function">
    <text evidence="11">Involved in the biosynthesis of branched-chain amino acids (BCAA). Catalyzes an alkyl-migration followed by a ketol-acid reduction of (S)-2-acetolactate (S2AL) to yield (R)-2,3-dihydroxy-isovalerate. In the isomerase reaction, S2AL is rearranged via a Mg-dependent methyl migration to produce 3-hydroxy-3-methyl-2-ketobutyrate (HMKB). In the reductase reaction, this 2-ketoacid undergoes a metal-dependent reduction by NADPH or NADH to yield (R)-2,3-dihydroxy-isovalerate.</text>
</comment>
<sequence length="329" mass="36524">MAKIYRDPDVSLDIMKDKTIAIIGYGSQGRAWALNLRDSGLNVVVGLEYQGKSWCLAEQDGFKPMFVKDAVSLADAIVFLVPDMVQPDLWRKSIEPYMKKGADMVFAHGFNIHYKLIVPPPTSDVYMVAPKAPGPIVRRTFENGSGVPALVAVYQDVSGKALQKALAIAKGIGTTRIGVIETTFQEETETDLFGEQVILVGGIMELIKASFQTLVEAGYQPEVAYFETVNELKLIVDLIYEGGLVGMLKAVSDTAKYGGITVGKLIIDQNVKNTMKKVLERIRDGSFAKEWLEEYRNGMPTVKRVLSELEKSTIETVGKWLREEFIFKK</sequence>
<evidence type="ECO:0000256" key="2">
    <source>
        <dbReference type="ARBA" id="ARBA00004885"/>
    </source>
</evidence>
<comment type="function">
    <text evidence="12">Involved in the biosynthesis of branched-chain amino acids (BCAA). Catalyzes an alkyl-migration followed by a ketol-acid reduction of (S)-2-acetolactate (S2AL) to yield (R)-2,3-dihydroxy-isovalerate. In the isomerase reaction, S2AL is rearranged via a Mg-dependent methyl migration to produce 3-hydroxy-3-methyl-2-ketobutyrate (HMKB). In the reductase reaction, this 2-ketoacid undergoes a metal-dependent reduction by NADPH to yield (R)-2,3-dihydroxy-isovalerate.</text>
</comment>
<evidence type="ECO:0000256" key="1">
    <source>
        <dbReference type="ARBA" id="ARBA00004864"/>
    </source>
</evidence>
<feature type="binding site" evidence="12 13">
    <location>
        <position position="195"/>
    </location>
    <ligand>
        <name>Mg(2+)</name>
        <dbReference type="ChEBI" id="CHEBI:18420"/>
        <label>1</label>
    </ligand>
</feature>
<dbReference type="HAMAP" id="MF_00435">
    <property type="entry name" value="IlvC"/>
    <property type="match status" value="1"/>
</dbReference>
<comment type="cofactor">
    <cofactor evidence="12">
        <name>Mg(2+)</name>
        <dbReference type="ChEBI" id="CHEBI:18420"/>
    </cofactor>
    <text evidence="12">Binds 2 magnesium ions per subunit.</text>
</comment>
<evidence type="ECO:0000256" key="7">
    <source>
        <dbReference type="ARBA" id="ARBA00023002"/>
    </source>
</evidence>
<evidence type="ECO:0000256" key="13">
    <source>
        <dbReference type="PROSITE-ProRule" id="PRU01198"/>
    </source>
</evidence>
<keyword evidence="12" id="KW-0521">NADP</keyword>
<evidence type="ECO:0000256" key="11">
    <source>
        <dbReference type="ARBA" id="ARBA00055021"/>
    </source>
</evidence>
<organism evidence="16">
    <name type="scientific">Ignisphaera aggregans</name>
    <dbReference type="NCBI Taxonomy" id="334771"/>
    <lineage>
        <taxon>Archaea</taxon>
        <taxon>Thermoproteota</taxon>
        <taxon>Thermoprotei</taxon>
        <taxon>Desulfurococcales</taxon>
        <taxon>Desulfurococcaceae</taxon>
        <taxon>Ignisphaera</taxon>
    </lineage>
</organism>
<evidence type="ECO:0000256" key="6">
    <source>
        <dbReference type="ARBA" id="ARBA00022842"/>
    </source>
</evidence>
<evidence type="ECO:0000256" key="3">
    <source>
        <dbReference type="ARBA" id="ARBA00010318"/>
    </source>
</evidence>
<dbReference type="EC" id="1.1.1.86" evidence="12"/>
<protein>
    <recommendedName>
        <fullName evidence="12">Ketol-acid reductoisomerase (NADP(+))</fullName>
        <shortName evidence="12">KARI</shortName>
        <ecNumber evidence="12">1.1.1.86</ecNumber>
    </recommendedName>
    <alternativeName>
        <fullName evidence="12">Acetohydroxy-acid isomeroreductase</fullName>
        <shortName evidence="12">AHIR</shortName>
    </alternativeName>
    <alternativeName>
        <fullName evidence="12">Alpha-keto-beta-hydroxylacyl reductoisomerase</fullName>
    </alternativeName>
</protein>
<evidence type="ECO:0000256" key="8">
    <source>
        <dbReference type="ARBA" id="ARBA00023304"/>
    </source>
</evidence>
<comment type="caution">
    <text evidence="12">Lacks conserved residue(s) required for the propagation of feature annotation.</text>
</comment>
<comment type="pathway">
    <text evidence="2 12">Amino-acid biosynthesis; L-isoleucine biosynthesis; L-isoleucine from 2-oxobutanoate: step 2/4.</text>
</comment>
<dbReference type="PROSITE" id="PS51850">
    <property type="entry name" value="KARI_N"/>
    <property type="match status" value="1"/>
</dbReference>
<dbReference type="Gene3D" id="6.10.240.10">
    <property type="match status" value="1"/>
</dbReference>
<dbReference type="UniPathway" id="UPA00047">
    <property type="reaction ID" value="UER00056"/>
</dbReference>
<dbReference type="PANTHER" id="PTHR21371">
    <property type="entry name" value="KETOL-ACID REDUCTOISOMERASE, MITOCHONDRIAL"/>
    <property type="match status" value="1"/>
</dbReference>
<feature type="binding site" evidence="12 13">
    <location>
        <position position="227"/>
    </location>
    <ligand>
        <name>Mg(2+)</name>
        <dbReference type="ChEBI" id="CHEBI:18420"/>
        <label>2</label>
    </ligand>
</feature>
<gene>
    <name evidence="12 16" type="primary">ilvC</name>
    <name evidence="16" type="ORF">ENO77_04460</name>
</gene>
<dbReference type="UniPathway" id="UPA00049">
    <property type="reaction ID" value="UER00060"/>
</dbReference>
<keyword evidence="16" id="KW-0413">Isomerase</keyword>
<dbReference type="InterPro" id="IPR014359">
    <property type="entry name" value="KARI_prok"/>
</dbReference>
<dbReference type="EMBL" id="DSGT01000012">
    <property type="protein sequence ID" value="HEW53393.1"/>
    <property type="molecule type" value="Genomic_DNA"/>
</dbReference>
<name>A0A7C2VDY6_9CREN</name>
<dbReference type="GO" id="GO:0004455">
    <property type="term" value="F:ketol-acid reductoisomerase activity"/>
    <property type="evidence" value="ECO:0007669"/>
    <property type="project" value="UniProtKB-UniRule"/>
</dbReference>
<dbReference type="PANTHER" id="PTHR21371:SF1">
    <property type="entry name" value="KETOL-ACID REDUCTOISOMERASE, MITOCHONDRIAL"/>
    <property type="match status" value="1"/>
</dbReference>
<evidence type="ECO:0000256" key="4">
    <source>
        <dbReference type="ARBA" id="ARBA00022605"/>
    </source>
</evidence>
<dbReference type="PROSITE" id="PS51851">
    <property type="entry name" value="KARI_C"/>
    <property type="match status" value="1"/>
</dbReference>
<feature type="binding site" evidence="12 13">
    <location>
        <position position="191"/>
    </location>
    <ligand>
        <name>Mg(2+)</name>
        <dbReference type="ChEBI" id="CHEBI:18420"/>
        <label>2</label>
    </ligand>
</feature>
<feature type="domain" description="KARI C-terminal knotted" evidence="15">
    <location>
        <begin position="183"/>
        <end position="328"/>
    </location>
</feature>
<keyword evidence="4 12" id="KW-0028">Amino-acid biosynthesis</keyword>
<dbReference type="GO" id="GO:0009097">
    <property type="term" value="P:isoleucine biosynthetic process"/>
    <property type="evidence" value="ECO:0007669"/>
    <property type="project" value="UniProtKB-UniRule"/>
</dbReference>
<accession>A0A7C2VDY6</accession>
<dbReference type="GO" id="GO:0000287">
    <property type="term" value="F:magnesium ion binding"/>
    <property type="evidence" value="ECO:0007669"/>
    <property type="project" value="UniProtKB-UniRule"/>
</dbReference>
<evidence type="ECO:0000256" key="10">
    <source>
        <dbReference type="ARBA" id="ARBA00052344"/>
    </source>
</evidence>
<evidence type="ECO:0000256" key="5">
    <source>
        <dbReference type="ARBA" id="ARBA00022723"/>
    </source>
</evidence>
<feature type="binding site" evidence="12">
    <location>
        <position position="53"/>
    </location>
    <ligand>
        <name>NADP(+)</name>
        <dbReference type="ChEBI" id="CHEBI:58349"/>
    </ligand>
</feature>
<dbReference type="InterPro" id="IPR013023">
    <property type="entry name" value="KARI"/>
</dbReference>
<feature type="binding site" evidence="12 13">
    <location>
        <position position="191"/>
    </location>
    <ligand>
        <name>Mg(2+)</name>
        <dbReference type="ChEBI" id="CHEBI:18420"/>
        <label>1</label>
    </ligand>
</feature>
<feature type="active site" evidence="12">
    <location>
        <position position="108"/>
    </location>
</feature>
<dbReference type="GO" id="GO:0009099">
    <property type="term" value="P:L-valine biosynthetic process"/>
    <property type="evidence" value="ECO:0007669"/>
    <property type="project" value="UniProtKB-UniRule"/>
</dbReference>
<evidence type="ECO:0000259" key="14">
    <source>
        <dbReference type="PROSITE" id="PS51850"/>
    </source>
</evidence>
<dbReference type="FunFam" id="3.40.50.720:FF:000023">
    <property type="entry name" value="Ketol-acid reductoisomerase (NADP(+))"/>
    <property type="match status" value="1"/>
</dbReference>
<feature type="binding site" evidence="12">
    <location>
        <begin position="25"/>
        <end position="28"/>
    </location>
    <ligand>
        <name>NADP(+)</name>
        <dbReference type="ChEBI" id="CHEBI:58349"/>
    </ligand>
</feature>
<dbReference type="Pfam" id="PF01450">
    <property type="entry name" value="KARI_C"/>
    <property type="match status" value="1"/>
</dbReference>
<keyword evidence="7 12" id="KW-0560">Oxidoreductase</keyword>
<feature type="binding site" evidence="12 13">
    <location>
        <position position="231"/>
    </location>
    <ligand>
        <name>Mg(2+)</name>
        <dbReference type="ChEBI" id="CHEBI:18420"/>
        <label>2</label>
    </ligand>
</feature>
<reference evidence="16" key="1">
    <citation type="journal article" date="2020" name="mSystems">
        <title>Genome- and Community-Level Interaction Insights into Carbon Utilization and Element Cycling Functions of Hydrothermarchaeota in Hydrothermal Sediment.</title>
        <authorList>
            <person name="Zhou Z."/>
            <person name="Liu Y."/>
            <person name="Xu W."/>
            <person name="Pan J."/>
            <person name="Luo Z.H."/>
            <person name="Li M."/>
        </authorList>
    </citation>
    <scope>NUCLEOTIDE SEQUENCE [LARGE SCALE GENOMIC DNA]</scope>
    <source>
        <strain evidence="16">SpSt-16</strain>
    </source>
</reference>
<comment type="catalytic activity">
    <reaction evidence="10">
        <text>(2R)-2,3-dihydroxy-3-methylbutanoate + NADP(+) = (2S)-2-acetolactate + NADPH + H(+)</text>
        <dbReference type="Rhea" id="RHEA:22068"/>
        <dbReference type="ChEBI" id="CHEBI:15378"/>
        <dbReference type="ChEBI" id="CHEBI:49072"/>
        <dbReference type="ChEBI" id="CHEBI:57783"/>
        <dbReference type="ChEBI" id="CHEBI:58349"/>
        <dbReference type="ChEBI" id="CHEBI:58476"/>
        <dbReference type="EC" id="1.1.1.383"/>
    </reaction>
</comment>
<dbReference type="NCBIfam" id="TIGR00465">
    <property type="entry name" value="ilvC"/>
    <property type="match status" value="1"/>
</dbReference>
<dbReference type="InterPro" id="IPR013116">
    <property type="entry name" value="KARI_N"/>
</dbReference>
<comment type="catalytic activity">
    <reaction evidence="12">
        <text>(2R)-2,3-dihydroxy-3-methylbutanoate + NADP(+) = (2S)-2-acetolactate + NADPH + H(+)</text>
        <dbReference type="Rhea" id="RHEA:22068"/>
        <dbReference type="ChEBI" id="CHEBI:15378"/>
        <dbReference type="ChEBI" id="CHEBI:49072"/>
        <dbReference type="ChEBI" id="CHEBI:57783"/>
        <dbReference type="ChEBI" id="CHEBI:58349"/>
        <dbReference type="ChEBI" id="CHEBI:58476"/>
        <dbReference type="EC" id="1.1.1.86"/>
    </reaction>
</comment>
<comment type="caution">
    <text evidence="16">The sequence shown here is derived from an EMBL/GenBank/DDBJ whole genome shotgun (WGS) entry which is preliminary data.</text>
</comment>
<dbReference type="SUPFAM" id="SSF48179">
    <property type="entry name" value="6-phosphogluconate dehydrogenase C-terminal domain-like"/>
    <property type="match status" value="1"/>
</dbReference>
<dbReference type="NCBIfam" id="NF004017">
    <property type="entry name" value="PRK05479.1"/>
    <property type="match status" value="1"/>
</dbReference>
<feature type="binding site" evidence="12 13">
    <location>
        <position position="252"/>
    </location>
    <ligand>
        <name>substrate</name>
    </ligand>
</feature>
<dbReference type="Pfam" id="PF07991">
    <property type="entry name" value="KARI_N"/>
    <property type="match status" value="1"/>
</dbReference>
<dbReference type="InterPro" id="IPR008927">
    <property type="entry name" value="6-PGluconate_DH-like_C_sf"/>
</dbReference>
<keyword evidence="6 12" id="KW-0460">Magnesium</keyword>
<comment type="pathway">
    <text evidence="1 12">Amino-acid biosynthesis; L-valine biosynthesis; L-valine from pyruvate: step 2/4.</text>
</comment>
<keyword evidence="8 12" id="KW-0100">Branched-chain amino acid biosynthesis</keyword>
<dbReference type="GO" id="GO:0016853">
    <property type="term" value="F:isomerase activity"/>
    <property type="evidence" value="ECO:0007669"/>
    <property type="project" value="UniProtKB-KW"/>
</dbReference>
<evidence type="ECO:0000256" key="12">
    <source>
        <dbReference type="HAMAP-Rule" id="MF_00435"/>
    </source>
</evidence>
<feature type="binding site" evidence="12">
    <location>
        <position position="134"/>
    </location>
    <ligand>
        <name>NADP(+)</name>
        <dbReference type="ChEBI" id="CHEBI:58349"/>
    </ligand>
</feature>
<dbReference type="Gene3D" id="3.40.50.720">
    <property type="entry name" value="NAD(P)-binding Rossmann-like Domain"/>
    <property type="match status" value="1"/>
</dbReference>
<dbReference type="PIRSF" id="PIRSF000116">
    <property type="entry name" value="IlvC_gammaproteo"/>
    <property type="match status" value="1"/>
</dbReference>
<comment type="similarity">
    <text evidence="3 12 13">Belongs to the ketol-acid reductoisomerase family.</text>
</comment>
<evidence type="ECO:0000259" key="15">
    <source>
        <dbReference type="PROSITE" id="PS51851"/>
    </source>
</evidence>
<evidence type="ECO:0000256" key="9">
    <source>
        <dbReference type="ARBA" id="ARBA00050504"/>
    </source>
</evidence>
<evidence type="ECO:0000313" key="16">
    <source>
        <dbReference type="EMBL" id="HEW53393.1"/>
    </source>
</evidence>
<dbReference type="GO" id="GO:0050661">
    <property type="term" value="F:NADP binding"/>
    <property type="evidence" value="ECO:0007669"/>
    <property type="project" value="InterPro"/>
</dbReference>
<dbReference type="SUPFAM" id="SSF51735">
    <property type="entry name" value="NAD(P)-binding Rossmann-fold domains"/>
    <property type="match status" value="1"/>
</dbReference>
<dbReference type="InterPro" id="IPR036291">
    <property type="entry name" value="NAD(P)-bd_dom_sf"/>
</dbReference>
<comment type="catalytic activity">
    <reaction evidence="12">
        <text>(2R,3R)-2,3-dihydroxy-3-methylpentanoate + NADP(+) = (S)-2-ethyl-2-hydroxy-3-oxobutanoate + NADPH + H(+)</text>
        <dbReference type="Rhea" id="RHEA:13493"/>
        <dbReference type="ChEBI" id="CHEBI:15378"/>
        <dbReference type="ChEBI" id="CHEBI:49256"/>
        <dbReference type="ChEBI" id="CHEBI:49258"/>
        <dbReference type="ChEBI" id="CHEBI:57783"/>
        <dbReference type="ChEBI" id="CHEBI:58349"/>
        <dbReference type="EC" id="1.1.1.86"/>
    </reaction>
</comment>
<proteinExistence type="inferred from homology"/>
<dbReference type="AlphaFoldDB" id="A0A7C2VDY6"/>
<feature type="domain" description="KARI N-terminal Rossmann" evidence="14">
    <location>
        <begin position="2"/>
        <end position="182"/>
    </location>
</feature>
<dbReference type="InterPro" id="IPR000506">
    <property type="entry name" value="KARI_C"/>
</dbReference>
<keyword evidence="5 12" id="KW-0479">Metal-binding</keyword>